<dbReference type="Pfam" id="PF05977">
    <property type="entry name" value="MFS_3"/>
    <property type="match status" value="1"/>
</dbReference>
<evidence type="ECO:0000256" key="2">
    <source>
        <dbReference type="ARBA" id="ARBA00022448"/>
    </source>
</evidence>
<dbReference type="AlphaFoldDB" id="A0A5F0TX93"/>
<sequence>MKKKHSNNFYYLFLSQLSANIGDVIYVVGILMYIYQQTKNATGPALVPIIITTGIFFSGIISPYIYQYLSKRSILLLFQCLKIIMMLFILFIIYMNNIPLPYLYFFIFMNSLFDGFTNPIKNSMIPLLEDDTNITIANAKMNTMSNIVQVGSWSLGGILLSLIGNINLVILTIFCYIISVIFIYLINVTIEHDTQKETLHKSFFTMLSINFKNKESIFLNSSTFIESFAHSVWVAAILLIYIQVFLKVETFWFGMINATFFLGLIFAGIMVNFKDSFFQKRTIFFVIYLPIFIGILNISFGLHKYIYIALVFSFIFGLLDEIRSIILHSVIQLKLTNTQLTNTYILNNMVYSFSFSISTLLISYIVDYSSVQFAFFIGGLAYFLVFVLGLIFHRVSSV</sequence>
<evidence type="ECO:0000256" key="6">
    <source>
        <dbReference type="ARBA" id="ARBA00023136"/>
    </source>
</evidence>
<dbReference type="EMBL" id="QSTD01000003">
    <property type="protein sequence ID" value="RGM30346.1"/>
    <property type="molecule type" value="Genomic_DNA"/>
</dbReference>
<evidence type="ECO:0000256" key="5">
    <source>
        <dbReference type="ARBA" id="ARBA00022989"/>
    </source>
</evidence>
<gene>
    <name evidence="7" type="ORF">DXC19_07760</name>
</gene>
<name>A0A5F0TX93_STAWA</name>
<dbReference type="Proteomes" id="UP000261016">
    <property type="component" value="Unassembled WGS sequence"/>
</dbReference>
<dbReference type="InterPro" id="IPR010290">
    <property type="entry name" value="TM_effector"/>
</dbReference>
<keyword evidence="6" id="KW-0472">Membrane</keyword>
<evidence type="ECO:0000313" key="8">
    <source>
        <dbReference type="Proteomes" id="UP000261016"/>
    </source>
</evidence>
<comment type="subcellular location">
    <subcellularLocation>
        <location evidence="1">Cell membrane</location>
        <topology evidence="1">Multi-pass membrane protein</topology>
    </subcellularLocation>
</comment>
<protein>
    <submittedName>
        <fullName evidence="7">MFS transporter</fullName>
    </submittedName>
</protein>
<dbReference type="SUPFAM" id="SSF103473">
    <property type="entry name" value="MFS general substrate transporter"/>
    <property type="match status" value="1"/>
</dbReference>
<keyword evidence="4" id="KW-0812">Transmembrane</keyword>
<accession>A0A5F0TX93</accession>
<evidence type="ECO:0000256" key="3">
    <source>
        <dbReference type="ARBA" id="ARBA00022475"/>
    </source>
</evidence>
<dbReference type="Gene3D" id="1.20.1250.20">
    <property type="entry name" value="MFS general substrate transporter like domains"/>
    <property type="match status" value="2"/>
</dbReference>
<evidence type="ECO:0000313" key="7">
    <source>
        <dbReference type="EMBL" id="RGM30346.1"/>
    </source>
</evidence>
<evidence type="ECO:0000256" key="4">
    <source>
        <dbReference type="ARBA" id="ARBA00022692"/>
    </source>
</evidence>
<keyword evidence="3" id="KW-1003">Cell membrane</keyword>
<dbReference type="RefSeq" id="WP_058714528.1">
    <property type="nucleotide sequence ID" value="NZ_CABMFV010000003.1"/>
</dbReference>
<dbReference type="PANTHER" id="PTHR23513">
    <property type="entry name" value="INTEGRAL MEMBRANE EFFLUX PROTEIN-RELATED"/>
    <property type="match status" value="1"/>
</dbReference>
<reference evidence="7 8" key="1">
    <citation type="submission" date="2018-08" db="EMBL/GenBank/DDBJ databases">
        <title>A genome reference for cultivated species of the human gut microbiota.</title>
        <authorList>
            <person name="Zou Y."/>
            <person name="Xue W."/>
            <person name="Luo G."/>
        </authorList>
    </citation>
    <scope>NUCLEOTIDE SEQUENCE [LARGE SCALE GENOMIC DNA]</scope>
    <source>
        <strain evidence="7 8">OM08-17AT</strain>
    </source>
</reference>
<dbReference type="PANTHER" id="PTHR23513:SF19">
    <property type="entry name" value="MAJOR FACILITATOR SUPERFAMILY (MFS) PROFILE DOMAIN-CONTAINING PROTEIN"/>
    <property type="match status" value="1"/>
</dbReference>
<organism evidence="7 8">
    <name type="scientific">Staphylococcus warneri</name>
    <dbReference type="NCBI Taxonomy" id="1292"/>
    <lineage>
        <taxon>Bacteria</taxon>
        <taxon>Bacillati</taxon>
        <taxon>Bacillota</taxon>
        <taxon>Bacilli</taxon>
        <taxon>Bacillales</taxon>
        <taxon>Staphylococcaceae</taxon>
        <taxon>Staphylococcus</taxon>
    </lineage>
</organism>
<keyword evidence="5" id="KW-1133">Transmembrane helix</keyword>
<dbReference type="GO" id="GO:0005886">
    <property type="term" value="C:plasma membrane"/>
    <property type="evidence" value="ECO:0007669"/>
    <property type="project" value="UniProtKB-SubCell"/>
</dbReference>
<dbReference type="CDD" id="cd06173">
    <property type="entry name" value="MFS_MefA_like"/>
    <property type="match status" value="1"/>
</dbReference>
<keyword evidence="2" id="KW-0813">Transport</keyword>
<comment type="caution">
    <text evidence="7">The sequence shown here is derived from an EMBL/GenBank/DDBJ whole genome shotgun (WGS) entry which is preliminary data.</text>
</comment>
<dbReference type="InterPro" id="IPR036259">
    <property type="entry name" value="MFS_trans_sf"/>
</dbReference>
<evidence type="ECO:0000256" key="1">
    <source>
        <dbReference type="ARBA" id="ARBA00004651"/>
    </source>
</evidence>
<proteinExistence type="predicted"/>